<keyword evidence="3" id="KW-1185">Reference proteome</keyword>
<name>A0AA37LVW2_9PEZI</name>
<dbReference type="AlphaFoldDB" id="A0AA37LVW2"/>
<keyword evidence="1" id="KW-0175">Coiled coil</keyword>
<evidence type="ECO:0000313" key="3">
    <source>
        <dbReference type="Proteomes" id="UP001055172"/>
    </source>
</evidence>
<sequence>MAARLVPTAERPLLVDDTRLKMLEEERLERQNSALAEELERSRNDTLAAQGQVETCRTLQQAQNKRIAQLEDDRHGLEVQLDGAIERGNHLRSEVKEVRELYKREFFERFAAEGRAETSKRLAASKQSELHDAQARIQELEQSLTAARTELELRDDEGEILREIANDRQQELSQLEGRRTDLAGRLRRANDSLGSSEEEVRVKTAENRALSETNSALLRVASDNLTALVKVHVLGTQEAAALRDGFWNPFLHLCMTAQADPPVGSSDRGWQMPILLPRNDEPAPSFGGMRVQDLVALALGATQHRPLPCMAIPLLHQLTETVRCEDAVSVGLLRLAMDELSKVAPDEQELSWAFQLAFWDLARVVSQRWPLPAFVQRKNDLQDGLAQGHSASARAVFRLAIQREEAEAIDIEGLRANHREKALLGKTYPYIILIFTEKRSIFAIHRARCRFSSTTTMSFDGTMGVPSLSLTMQDSSERQWWVVTRMSTQ</sequence>
<comment type="caution">
    <text evidence="2">The sequence shown here is derived from an EMBL/GenBank/DDBJ whole genome shotgun (WGS) entry which is preliminary data.</text>
</comment>
<dbReference type="Proteomes" id="UP001055172">
    <property type="component" value="Unassembled WGS sequence"/>
</dbReference>
<evidence type="ECO:0000256" key="1">
    <source>
        <dbReference type="SAM" id="Coils"/>
    </source>
</evidence>
<gene>
    <name evidence="2" type="ORF">ColLi_09562</name>
</gene>
<evidence type="ECO:0000313" key="2">
    <source>
        <dbReference type="EMBL" id="GJC86724.1"/>
    </source>
</evidence>
<feature type="coiled-coil region" evidence="1">
    <location>
        <begin position="123"/>
        <end position="157"/>
    </location>
</feature>
<protein>
    <submittedName>
        <fullName evidence="2">Uncharacterized protein</fullName>
    </submittedName>
</protein>
<proteinExistence type="predicted"/>
<feature type="coiled-coil region" evidence="1">
    <location>
        <begin position="25"/>
        <end position="87"/>
    </location>
</feature>
<dbReference type="EMBL" id="BPPX01000023">
    <property type="protein sequence ID" value="GJC86724.1"/>
    <property type="molecule type" value="Genomic_DNA"/>
</dbReference>
<reference evidence="2 3" key="1">
    <citation type="submission" date="2021-07" db="EMBL/GenBank/DDBJ databases">
        <title>Genome data of Colletotrichum spaethianum.</title>
        <authorList>
            <person name="Utami Y.D."/>
            <person name="Hiruma K."/>
        </authorList>
    </citation>
    <scope>NUCLEOTIDE SEQUENCE [LARGE SCALE GENOMIC DNA]</scope>
    <source>
        <strain evidence="2 3">MAFF 242679</strain>
    </source>
</reference>
<organism evidence="2 3">
    <name type="scientific">Colletotrichum liriopes</name>
    <dbReference type="NCBI Taxonomy" id="708192"/>
    <lineage>
        <taxon>Eukaryota</taxon>
        <taxon>Fungi</taxon>
        <taxon>Dikarya</taxon>
        <taxon>Ascomycota</taxon>
        <taxon>Pezizomycotina</taxon>
        <taxon>Sordariomycetes</taxon>
        <taxon>Hypocreomycetidae</taxon>
        <taxon>Glomerellales</taxon>
        <taxon>Glomerellaceae</taxon>
        <taxon>Colletotrichum</taxon>
        <taxon>Colletotrichum spaethianum species complex</taxon>
    </lineage>
</organism>
<accession>A0AA37LVW2</accession>